<feature type="domain" description="FAS1" evidence="2">
    <location>
        <begin position="26"/>
        <end position="158"/>
    </location>
</feature>
<accession>A0A8I1MA23</accession>
<comment type="caution">
    <text evidence="3">The sequence shown here is derived from an EMBL/GenBank/DDBJ whole genome shotgun (WGS) entry which is preliminary data.</text>
</comment>
<dbReference type="InterPro" id="IPR000782">
    <property type="entry name" value="FAS1_domain"/>
</dbReference>
<reference evidence="4 5" key="1">
    <citation type="submission" date="2017-11" db="EMBL/GenBank/DDBJ databases">
        <title>Biodiversity and function of Thalassospira species in the particle-attached aromatic-hydrocarbon-degrading consortia from the surface seawater of the China South Sea.</title>
        <authorList>
            <person name="Dong C."/>
            <person name="Liu R."/>
            <person name="Shao Z."/>
        </authorList>
    </citation>
    <scope>NUCLEOTIDE SEQUENCE [LARGE SCALE GENOMIC DNA]</scope>
    <source>
        <strain evidence="4 5">139Z-12</strain>
    </source>
</reference>
<dbReference type="InterPro" id="IPR036378">
    <property type="entry name" value="FAS1_dom_sf"/>
</dbReference>
<sequence>MTAFRTSLIAVSAAAGLLLGAASAKAADIVDTAVSAGSFKTLVAAVQAAGLVDTLKGDGPFTVFAPTDDAFAKLPAGTVEDLLKPENKDKLVAILTYHVVPGKVMSGDIAGKEMAVASVQGDTIDVNATSGVMVDDASVVTADIEADNGVIHVIDSVIMPSM</sequence>
<dbReference type="PROSITE" id="PS50213">
    <property type="entry name" value="FAS1"/>
    <property type="match status" value="1"/>
</dbReference>
<dbReference type="SMART" id="SM00554">
    <property type="entry name" value="FAS1"/>
    <property type="match status" value="1"/>
</dbReference>
<dbReference type="InterPro" id="IPR050904">
    <property type="entry name" value="Adhesion/Biosynth-related"/>
</dbReference>
<proteinExistence type="predicted"/>
<gene>
    <name evidence="4" type="ORF">CU041_11655</name>
    <name evidence="3" type="ORF">JF547_17085</name>
</gene>
<dbReference type="Proteomes" id="UP000664405">
    <property type="component" value="Unassembled WGS sequence"/>
</dbReference>
<dbReference type="SUPFAM" id="SSF82153">
    <property type="entry name" value="FAS1 domain"/>
    <property type="match status" value="1"/>
</dbReference>
<keyword evidence="1" id="KW-0732">Signal</keyword>
<dbReference type="EMBL" id="JAEKJW010000003">
    <property type="protein sequence ID" value="MBN8198185.1"/>
    <property type="molecule type" value="Genomic_DNA"/>
</dbReference>
<evidence type="ECO:0000259" key="2">
    <source>
        <dbReference type="PROSITE" id="PS50213"/>
    </source>
</evidence>
<dbReference type="AlphaFoldDB" id="A0A8I1MA23"/>
<dbReference type="PANTHER" id="PTHR10900:SF77">
    <property type="entry name" value="FI19380P1"/>
    <property type="match status" value="1"/>
</dbReference>
<dbReference type="Pfam" id="PF02469">
    <property type="entry name" value="Fasciclin"/>
    <property type="match status" value="1"/>
</dbReference>
<evidence type="ECO:0000256" key="1">
    <source>
        <dbReference type="SAM" id="SignalP"/>
    </source>
</evidence>
<organism evidence="3 6">
    <name type="scientific">Thalassospira povalilytica</name>
    <dbReference type="NCBI Taxonomy" id="732237"/>
    <lineage>
        <taxon>Bacteria</taxon>
        <taxon>Pseudomonadati</taxon>
        <taxon>Pseudomonadota</taxon>
        <taxon>Alphaproteobacteria</taxon>
        <taxon>Rhodospirillales</taxon>
        <taxon>Thalassospiraceae</taxon>
        <taxon>Thalassospira</taxon>
    </lineage>
</organism>
<feature type="chain" id="PRO_5033990903" evidence="1">
    <location>
        <begin position="27"/>
        <end position="162"/>
    </location>
</feature>
<keyword evidence="5" id="KW-1185">Reference proteome</keyword>
<feature type="signal peptide" evidence="1">
    <location>
        <begin position="1"/>
        <end position="26"/>
    </location>
</feature>
<dbReference type="GO" id="GO:0005615">
    <property type="term" value="C:extracellular space"/>
    <property type="evidence" value="ECO:0007669"/>
    <property type="project" value="TreeGrafter"/>
</dbReference>
<dbReference type="FunFam" id="2.30.180.10:FF:000019">
    <property type="entry name" value="Cell surface lipoprotein"/>
    <property type="match status" value="1"/>
</dbReference>
<dbReference type="Proteomes" id="UP000233365">
    <property type="component" value="Unassembled WGS sequence"/>
</dbReference>
<reference evidence="3" key="2">
    <citation type="submission" date="2020-12" db="EMBL/GenBank/DDBJ databases">
        <title>Oil enriched cultivation method for isolating marine PHA-producing bacteria.</title>
        <authorList>
            <person name="Zheng W."/>
            <person name="Yu S."/>
            <person name="Huang Y."/>
        </authorList>
    </citation>
    <scope>NUCLEOTIDE SEQUENCE</scope>
    <source>
        <strain evidence="3">SY-2-3</strain>
    </source>
</reference>
<evidence type="ECO:0000313" key="4">
    <source>
        <dbReference type="EMBL" id="PKR49121.1"/>
    </source>
</evidence>
<name>A0A8I1MA23_9PROT</name>
<evidence type="ECO:0000313" key="6">
    <source>
        <dbReference type="Proteomes" id="UP000664405"/>
    </source>
</evidence>
<dbReference type="EMBL" id="PGTS01000004">
    <property type="protein sequence ID" value="PKR49121.1"/>
    <property type="molecule type" value="Genomic_DNA"/>
</dbReference>
<evidence type="ECO:0000313" key="3">
    <source>
        <dbReference type="EMBL" id="MBN8198185.1"/>
    </source>
</evidence>
<dbReference type="PANTHER" id="PTHR10900">
    <property type="entry name" value="PERIOSTIN-RELATED"/>
    <property type="match status" value="1"/>
</dbReference>
<evidence type="ECO:0000313" key="5">
    <source>
        <dbReference type="Proteomes" id="UP000233365"/>
    </source>
</evidence>
<dbReference type="RefSeq" id="WP_068516917.1">
    <property type="nucleotide sequence ID" value="NZ_JAEKJW010000003.1"/>
</dbReference>
<dbReference type="Gene3D" id="2.30.180.10">
    <property type="entry name" value="FAS1 domain"/>
    <property type="match status" value="1"/>
</dbReference>
<protein>
    <submittedName>
        <fullName evidence="3">Fasciclin domain-containing protein</fullName>
    </submittedName>
    <submittedName>
        <fullName evidence="4">Nex18 symbiotically induced protein</fullName>
    </submittedName>
</protein>